<dbReference type="InParanoid" id="A0A1X7TWS1"/>
<name>A0A1X7TWS1_AMPQE</name>
<feature type="compositionally biased region" description="Polar residues" evidence="1">
    <location>
        <begin position="25"/>
        <end position="34"/>
    </location>
</feature>
<feature type="compositionally biased region" description="Polar residues" evidence="1">
    <location>
        <begin position="91"/>
        <end position="105"/>
    </location>
</feature>
<feature type="compositionally biased region" description="Basic residues" evidence="1">
    <location>
        <begin position="79"/>
        <end position="90"/>
    </location>
</feature>
<feature type="region of interest" description="Disordered" evidence="1">
    <location>
        <begin position="25"/>
        <end position="105"/>
    </location>
</feature>
<proteinExistence type="predicted"/>
<protein>
    <submittedName>
        <fullName evidence="2">Uncharacterized protein</fullName>
    </submittedName>
</protein>
<organism evidence="2">
    <name type="scientific">Amphimedon queenslandica</name>
    <name type="common">Sponge</name>
    <dbReference type="NCBI Taxonomy" id="400682"/>
    <lineage>
        <taxon>Eukaryota</taxon>
        <taxon>Metazoa</taxon>
        <taxon>Porifera</taxon>
        <taxon>Demospongiae</taxon>
        <taxon>Heteroscleromorpha</taxon>
        <taxon>Haplosclerida</taxon>
        <taxon>Niphatidae</taxon>
        <taxon>Amphimedon</taxon>
    </lineage>
</organism>
<reference evidence="2" key="1">
    <citation type="submission" date="2017-05" db="UniProtKB">
        <authorList>
            <consortium name="EnsemblMetazoa"/>
        </authorList>
    </citation>
    <scope>IDENTIFICATION</scope>
</reference>
<dbReference type="AlphaFoldDB" id="A0A1X7TWS1"/>
<evidence type="ECO:0000256" key="1">
    <source>
        <dbReference type="SAM" id="MobiDB-lite"/>
    </source>
</evidence>
<accession>A0A1X7TWS1</accession>
<sequence length="105" mass="11586">MPKRCVAYGCGNTNKDGITGTFFTDVQQDRSSPANDEENEEGQHDGDANVTQTLLSFDDSSSDTEFEPNNVAKRDYHVSRKKKRSKKHKGSQATVQCLSVGTQSQ</sequence>
<dbReference type="EnsemblMetazoa" id="Aqu2.1.19835_001">
    <property type="protein sequence ID" value="Aqu2.1.19835_001"/>
    <property type="gene ID" value="Aqu2.1.19835"/>
</dbReference>
<evidence type="ECO:0000313" key="2">
    <source>
        <dbReference type="EnsemblMetazoa" id="Aqu2.1.19835_001"/>
    </source>
</evidence>